<sequence length="313" mass="35523">MICFNCASNATGELSCDEPCDGDQCAIWKHKSSNGSLRVEQGCLTNVPLAIGCRRNQVGAQLCICDDGDLCNRVERAENTLQPLPIRFLPSVSCEKHVGERDFSYKAKHFCRSHFCHYTLTTTNFGSTGSDQVVLRSCADQPEYDFDLKIQSSMGFLGLFPNGLYRFTTVPNTDVLTYVCSTNNCTSRRLPELRDGLIQCYIHPSAADLSQSKLGHQHFCYGHFCFIQHHNGKISKGCLSVNEEGTRFTTRPGYRRVMKTEQWLCRSHLCNWDFDRVNRSWHPPTTPFPRTKIANASFKLFPIIVILLRILKF</sequence>
<keyword evidence="2" id="KW-1185">Reference proteome</keyword>
<evidence type="ECO:0000313" key="2">
    <source>
        <dbReference type="Proteomes" id="UP000887575"/>
    </source>
</evidence>
<dbReference type="WBParaSite" id="MBELARI_LOCUS21099">
    <property type="protein sequence ID" value="MBELARI_LOCUS21099"/>
    <property type="gene ID" value="MBELARI_LOCUS21099"/>
</dbReference>
<organism evidence="2 3">
    <name type="scientific">Mesorhabditis belari</name>
    <dbReference type="NCBI Taxonomy" id="2138241"/>
    <lineage>
        <taxon>Eukaryota</taxon>
        <taxon>Metazoa</taxon>
        <taxon>Ecdysozoa</taxon>
        <taxon>Nematoda</taxon>
        <taxon>Chromadorea</taxon>
        <taxon>Rhabditida</taxon>
        <taxon>Rhabditina</taxon>
        <taxon>Rhabditomorpha</taxon>
        <taxon>Rhabditoidea</taxon>
        <taxon>Rhabditidae</taxon>
        <taxon>Mesorhabditinae</taxon>
        <taxon>Mesorhabditis</taxon>
    </lineage>
</organism>
<dbReference type="Proteomes" id="UP000887575">
    <property type="component" value="Unassembled WGS sequence"/>
</dbReference>
<proteinExistence type="predicted"/>
<dbReference type="PANTHER" id="PTHR37433:SF20">
    <property type="entry name" value="ACTIVIN_RECP DOMAIN-CONTAINING PROTEIN"/>
    <property type="match status" value="1"/>
</dbReference>
<reference evidence="3" key="1">
    <citation type="submission" date="2024-02" db="UniProtKB">
        <authorList>
            <consortium name="WormBaseParasite"/>
        </authorList>
    </citation>
    <scope>IDENTIFICATION</scope>
</reference>
<dbReference type="PANTHER" id="PTHR37433">
    <property type="entry name" value="PROTEIN CBG25136-RELATED"/>
    <property type="match status" value="1"/>
</dbReference>
<dbReference type="InterPro" id="IPR056039">
    <property type="entry name" value="DUF7622"/>
</dbReference>
<dbReference type="Pfam" id="PF24602">
    <property type="entry name" value="DUF7622"/>
    <property type="match status" value="1"/>
</dbReference>
<feature type="domain" description="DUF7622" evidence="1">
    <location>
        <begin position="196"/>
        <end position="274"/>
    </location>
</feature>
<dbReference type="AlphaFoldDB" id="A0AAF3F3N5"/>
<evidence type="ECO:0000313" key="3">
    <source>
        <dbReference type="WBParaSite" id="MBELARI_LOCUS21099"/>
    </source>
</evidence>
<protein>
    <recommendedName>
        <fullName evidence="1">DUF7622 domain-containing protein</fullName>
    </recommendedName>
</protein>
<accession>A0AAF3F3N5</accession>
<name>A0AAF3F3N5_9BILA</name>
<evidence type="ECO:0000259" key="1">
    <source>
        <dbReference type="Pfam" id="PF24602"/>
    </source>
</evidence>